<organism evidence="1 2">
    <name type="scientific">Crucibulum laeve</name>
    <dbReference type="NCBI Taxonomy" id="68775"/>
    <lineage>
        <taxon>Eukaryota</taxon>
        <taxon>Fungi</taxon>
        <taxon>Dikarya</taxon>
        <taxon>Basidiomycota</taxon>
        <taxon>Agaricomycotina</taxon>
        <taxon>Agaricomycetes</taxon>
        <taxon>Agaricomycetidae</taxon>
        <taxon>Agaricales</taxon>
        <taxon>Agaricineae</taxon>
        <taxon>Nidulariaceae</taxon>
        <taxon>Crucibulum</taxon>
    </lineage>
</organism>
<accession>A0A5C3M2Z9</accession>
<dbReference type="AlphaFoldDB" id="A0A5C3M2Z9"/>
<name>A0A5C3M2Z9_9AGAR</name>
<gene>
    <name evidence="1" type="ORF">BDQ12DRAFT_665487</name>
</gene>
<proteinExistence type="predicted"/>
<evidence type="ECO:0000313" key="1">
    <source>
        <dbReference type="EMBL" id="TFK39133.1"/>
    </source>
</evidence>
<evidence type="ECO:0000313" key="2">
    <source>
        <dbReference type="Proteomes" id="UP000308652"/>
    </source>
</evidence>
<dbReference type="Proteomes" id="UP000308652">
    <property type="component" value="Unassembled WGS sequence"/>
</dbReference>
<protein>
    <submittedName>
        <fullName evidence="1">Uncharacterized protein</fullName>
    </submittedName>
</protein>
<sequence length="201" mass="22837">MSNHYYPVQICSCFYFTVGSESTCRKALGTKNQLFGTPDWVLPKLVLFGSSSSQVHLKLAPFGMLQSWCSKFSKFILQRTHQKHYNLPGARWDLLESADDLELDEDSASEVMDGIELAQDLAEDKLNQGLAEDSGGNWDEGSALDKVGYKKTDEWMEFDEWEEMEQVGIKTQEELVAELEEMLGLDVHGNLWDLHTFCVIL</sequence>
<keyword evidence="2" id="KW-1185">Reference proteome</keyword>
<dbReference type="EMBL" id="ML213600">
    <property type="protein sequence ID" value="TFK39133.1"/>
    <property type="molecule type" value="Genomic_DNA"/>
</dbReference>
<reference evidence="1 2" key="1">
    <citation type="journal article" date="2019" name="Nat. Ecol. Evol.">
        <title>Megaphylogeny resolves global patterns of mushroom evolution.</title>
        <authorList>
            <person name="Varga T."/>
            <person name="Krizsan K."/>
            <person name="Foldi C."/>
            <person name="Dima B."/>
            <person name="Sanchez-Garcia M."/>
            <person name="Sanchez-Ramirez S."/>
            <person name="Szollosi G.J."/>
            <person name="Szarkandi J.G."/>
            <person name="Papp V."/>
            <person name="Albert L."/>
            <person name="Andreopoulos W."/>
            <person name="Angelini C."/>
            <person name="Antonin V."/>
            <person name="Barry K.W."/>
            <person name="Bougher N.L."/>
            <person name="Buchanan P."/>
            <person name="Buyck B."/>
            <person name="Bense V."/>
            <person name="Catcheside P."/>
            <person name="Chovatia M."/>
            <person name="Cooper J."/>
            <person name="Damon W."/>
            <person name="Desjardin D."/>
            <person name="Finy P."/>
            <person name="Geml J."/>
            <person name="Haridas S."/>
            <person name="Hughes K."/>
            <person name="Justo A."/>
            <person name="Karasinski D."/>
            <person name="Kautmanova I."/>
            <person name="Kiss B."/>
            <person name="Kocsube S."/>
            <person name="Kotiranta H."/>
            <person name="LaButti K.M."/>
            <person name="Lechner B.E."/>
            <person name="Liimatainen K."/>
            <person name="Lipzen A."/>
            <person name="Lukacs Z."/>
            <person name="Mihaltcheva S."/>
            <person name="Morgado L.N."/>
            <person name="Niskanen T."/>
            <person name="Noordeloos M.E."/>
            <person name="Ohm R.A."/>
            <person name="Ortiz-Santana B."/>
            <person name="Ovrebo C."/>
            <person name="Racz N."/>
            <person name="Riley R."/>
            <person name="Savchenko A."/>
            <person name="Shiryaev A."/>
            <person name="Soop K."/>
            <person name="Spirin V."/>
            <person name="Szebenyi C."/>
            <person name="Tomsovsky M."/>
            <person name="Tulloss R.E."/>
            <person name="Uehling J."/>
            <person name="Grigoriev I.V."/>
            <person name="Vagvolgyi C."/>
            <person name="Papp T."/>
            <person name="Martin F.M."/>
            <person name="Miettinen O."/>
            <person name="Hibbett D.S."/>
            <person name="Nagy L.G."/>
        </authorList>
    </citation>
    <scope>NUCLEOTIDE SEQUENCE [LARGE SCALE GENOMIC DNA]</scope>
    <source>
        <strain evidence="1 2">CBS 166.37</strain>
    </source>
</reference>